<dbReference type="SUPFAM" id="SSF55594">
    <property type="entry name" value="HPr-like"/>
    <property type="match status" value="1"/>
</dbReference>
<gene>
    <name evidence="1" type="ORF">DWX94_00335</name>
</gene>
<dbReference type="AlphaFoldDB" id="A0A3R5WMY6"/>
<name>A0A3R5WMY6_9FIRM</name>
<dbReference type="GeneID" id="92830991"/>
<evidence type="ECO:0000313" key="2">
    <source>
        <dbReference type="Proteomes" id="UP000283295"/>
    </source>
</evidence>
<dbReference type="Gene3D" id="3.30.1340.10">
    <property type="entry name" value="HPr-like"/>
    <property type="match status" value="1"/>
</dbReference>
<dbReference type="OrthoDB" id="1858199at2"/>
<comment type="caution">
    <text evidence="1">The sequence shown here is derived from an EMBL/GenBank/DDBJ whole genome shotgun (WGS) entry which is preliminary data.</text>
</comment>
<accession>A0A3R5WMY6</accession>
<protein>
    <submittedName>
        <fullName evidence="1">HPr family phosphocarrier protein</fullName>
    </submittedName>
</protein>
<reference evidence="1 2" key="1">
    <citation type="submission" date="2018-08" db="EMBL/GenBank/DDBJ databases">
        <title>A genome reference for cultivated species of the human gut microbiota.</title>
        <authorList>
            <person name="Zou Y."/>
            <person name="Xue W."/>
            <person name="Luo G."/>
        </authorList>
    </citation>
    <scope>NUCLEOTIDE SEQUENCE [LARGE SCALE GENOMIC DNA]</scope>
    <source>
        <strain evidence="1 2">AF22-21</strain>
    </source>
</reference>
<sequence>MQITEMKAKVNTMDDIKKFVSYLNQFPNDVDVSSAQYVVDGKSILGVFSLDLERPLTVKFHGEVAPELQAKLDEFKC</sequence>
<dbReference type="InterPro" id="IPR035895">
    <property type="entry name" value="HPr-like_sf"/>
</dbReference>
<proteinExistence type="predicted"/>
<organism evidence="1 2">
    <name type="scientific">Coprococcus eutactus</name>
    <dbReference type="NCBI Taxonomy" id="33043"/>
    <lineage>
        <taxon>Bacteria</taxon>
        <taxon>Bacillati</taxon>
        <taxon>Bacillota</taxon>
        <taxon>Clostridia</taxon>
        <taxon>Lachnospirales</taxon>
        <taxon>Lachnospiraceae</taxon>
        <taxon>Coprococcus</taxon>
    </lineage>
</organism>
<dbReference type="RefSeq" id="WP_004852245.1">
    <property type="nucleotide sequence ID" value="NZ_CABIWG010000003.1"/>
</dbReference>
<evidence type="ECO:0000313" key="1">
    <source>
        <dbReference type="EMBL" id="RGS44286.1"/>
    </source>
</evidence>
<dbReference type="EMBL" id="QRVK01000001">
    <property type="protein sequence ID" value="RGS44286.1"/>
    <property type="molecule type" value="Genomic_DNA"/>
</dbReference>
<dbReference type="Proteomes" id="UP000283295">
    <property type="component" value="Unassembled WGS sequence"/>
</dbReference>